<keyword evidence="1" id="KW-0472">Membrane</keyword>
<dbReference type="Proteomes" id="UP000606003">
    <property type="component" value="Unassembled WGS sequence"/>
</dbReference>
<dbReference type="RefSeq" id="WP_190924603.1">
    <property type="nucleotide sequence ID" value="NZ_JACXAC010000003.1"/>
</dbReference>
<evidence type="ECO:0000313" key="3">
    <source>
        <dbReference type="Proteomes" id="UP000606003"/>
    </source>
</evidence>
<evidence type="ECO:0000256" key="1">
    <source>
        <dbReference type="SAM" id="Phobius"/>
    </source>
</evidence>
<feature type="transmembrane region" description="Helical" evidence="1">
    <location>
        <begin position="36"/>
        <end position="57"/>
    </location>
</feature>
<feature type="transmembrane region" description="Helical" evidence="1">
    <location>
        <begin position="12"/>
        <end position="30"/>
    </location>
</feature>
<dbReference type="EMBL" id="JACXAC010000003">
    <property type="protein sequence ID" value="MBD2722734.1"/>
    <property type="molecule type" value="Genomic_DNA"/>
</dbReference>
<comment type="caution">
    <text evidence="2">The sequence shown here is derived from an EMBL/GenBank/DDBJ whole genome shotgun (WGS) entry which is preliminary data.</text>
</comment>
<keyword evidence="3" id="KW-1185">Reference proteome</keyword>
<organism evidence="2 3">
    <name type="scientific">Hymenobacter armeniacus</name>
    <dbReference type="NCBI Taxonomy" id="2771358"/>
    <lineage>
        <taxon>Bacteria</taxon>
        <taxon>Pseudomonadati</taxon>
        <taxon>Bacteroidota</taxon>
        <taxon>Cytophagia</taxon>
        <taxon>Cytophagales</taxon>
        <taxon>Hymenobacteraceae</taxon>
        <taxon>Hymenobacter</taxon>
    </lineage>
</organism>
<protein>
    <submittedName>
        <fullName evidence="2">Uncharacterized protein</fullName>
    </submittedName>
</protein>
<feature type="transmembrane region" description="Helical" evidence="1">
    <location>
        <begin position="69"/>
        <end position="90"/>
    </location>
</feature>
<gene>
    <name evidence="2" type="ORF">IC234_11425</name>
</gene>
<accession>A0ABR8JRX5</accession>
<evidence type="ECO:0000313" key="2">
    <source>
        <dbReference type="EMBL" id="MBD2722734.1"/>
    </source>
</evidence>
<keyword evidence="1" id="KW-1133">Transmembrane helix</keyword>
<sequence>MVTLDYRILRTALGYSFLGGVFLLMAYATGPVLHYLGGYVILLSYITIIWLLIANMNKKRIALGLAKRALLVVSVLMGMTVIYALTLSFARLQLGYF</sequence>
<keyword evidence="1" id="KW-0812">Transmembrane</keyword>
<proteinExistence type="predicted"/>
<name>A0ABR8JRX5_9BACT</name>
<reference evidence="2 3" key="1">
    <citation type="submission" date="2020-09" db="EMBL/GenBank/DDBJ databases">
        <authorList>
            <person name="Kim M.K."/>
        </authorList>
    </citation>
    <scope>NUCLEOTIDE SEQUENCE [LARGE SCALE GENOMIC DNA]</scope>
    <source>
        <strain evidence="2 3">BT189</strain>
    </source>
</reference>